<dbReference type="RefSeq" id="WP_180045295.1">
    <property type="nucleotide sequence ID" value="NZ_CP048659.1"/>
</dbReference>
<dbReference type="EMBL" id="CP048659">
    <property type="protein sequence ID" value="QOW46809.1"/>
    <property type="molecule type" value="Genomic_DNA"/>
</dbReference>
<accession>A0A7S6VXR5</accession>
<reference evidence="2 3" key="1">
    <citation type="submission" date="2020-02" db="EMBL/GenBank/DDBJ databases">
        <title>Tigecycline-resistant Acinetobacter species from pigs and migratory birds.</title>
        <authorList>
            <person name="Chen C."/>
            <person name="Sun J."/>
            <person name="Liao X.-P."/>
            <person name="Liu Y.-H."/>
        </authorList>
    </citation>
    <scope>NUCLEOTIDE SEQUENCE [LARGE SCALE GENOMIC DNA]</scope>
    <source>
        <strain evidence="2 3">YH12207_T</strain>
    </source>
</reference>
<gene>
    <name evidence="2" type="ORF">G0028_13375</name>
</gene>
<organism evidence="2 3">
    <name type="scientific">Acinetobacter piscicola</name>
    <dbReference type="NCBI Taxonomy" id="2006115"/>
    <lineage>
        <taxon>Bacteria</taxon>
        <taxon>Pseudomonadati</taxon>
        <taxon>Pseudomonadota</taxon>
        <taxon>Gammaproteobacteria</taxon>
        <taxon>Moraxellales</taxon>
        <taxon>Moraxellaceae</taxon>
        <taxon>Acinetobacter</taxon>
    </lineage>
</organism>
<proteinExistence type="predicted"/>
<dbReference type="AlphaFoldDB" id="A0A7S6VXR5"/>
<feature type="chain" id="PRO_5032606073" evidence="1">
    <location>
        <begin position="22"/>
        <end position="180"/>
    </location>
</feature>
<keyword evidence="1" id="KW-0732">Signal</keyword>
<sequence length="180" mass="21163">MKNKLFTMSLFACMGLQGVYAVDEVNQKNSMIGEDEKVIQSNTTGYIAGKAYNYHDHTWENKQYRIVRKNNEMLGAYTIDQVGGDGERLGILYMSKYLKDIQLARSIIKKDTIEYTHFYLLCNKEFKKNNQLKNKYYENENFKSAIFDENMSTEITPSYAQYRDFNLICKHTYIDKTNQI</sequence>
<keyword evidence="3" id="KW-1185">Reference proteome</keyword>
<evidence type="ECO:0000313" key="2">
    <source>
        <dbReference type="EMBL" id="QOW46809.1"/>
    </source>
</evidence>
<dbReference type="Proteomes" id="UP000593966">
    <property type="component" value="Chromosome"/>
</dbReference>
<evidence type="ECO:0000313" key="3">
    <source>
        <dbReference type="Proteomes" id="UP000593966"/>
    </source>
</evidence>
<evidence type="ECO:0000256" key="1">
    <source>
        <dbReference type="SAM" id="SignalP"/>
    </source>
</evidence>
<name>A0A7S6VXR5_9GAMM</name>
<protein>
    <submittedName>
        <fullName evidence="2">Uncharacterized protein</fullName>
    </submittedName>
</protein>
<feature type="signal peptide" evidence="1">
    <location>
        <begin position="1"/>
        <end position="21"/>
    </location>
</feature>